<dbReference type="EMBL" id="JAXIOK010000023">
    <property type="protein sequence ID" value="KAK4742548.1"/>
    <property type="molecule type" value="Genomic_DNA"/>
</dbReference>
<protein>
    <submittedName>
        <fullName evidence="2">Uncharacterized protein</fullName>
    </submittedName>
</protein>
<proteinExistence type="predicted"/>
<reference evidence="2 3" key="1">
    <citation type="journal article" date="2023" name="Hortic Res">
        <title>Pangenome of water caltrop reveals structural variations and asymmetric subgenome divergence after allopolyploidization.</title>
        <authorList>
            <person name="Zhang X."/>
            <person name="Chen Y."/>
            <person name="Wang L."/>
            <person name="Yuan Y."/>
            <person name="Fang M."/>
            <person name="Shi L."/>
            <person name="Lu R."/>
            <person name="Comes H.P."/>
            <person name="Ma Y."/>
            <person name="Chen Y."/>
            <person name="Huang G."/>
            <person name="Zhou Y."/>
            <person name="Zheng Z."/>
            <person name="Qiu Y."/>
        </authorList>
    </citation>
    <scope>NUCLEOTIDE SEQUENCE [LARGE SCALE GENOMIC DNA]</scope>
    <source>
        <tissue evidence="2">Roots</tissue>
    </source>
</reference>
<feature type="chain" id="PRO_5043045398" evidence="1">
    <location>
        <begin position="30"/>
        <end position="97"/>
    </location>
</feature>
<name>A0AAN7GMD8_9MYRT</name>
<evidence type="ECO:0000313" key="3">
    <source>
        <dbReference type="Proteomes" id="UP001345219"/>
    </source>
</evidence>
<dbReference type="Proteomes" id="UP001345219">
    <property type="component" value="Chromosome 1"/>
</dbReference>
<evidence type="ECO:0000313" key="2">
    <source>
        <dbReference type="EMBL" id="KAK4742548.1"/>
    </source>
</evidence>
<keyword evidence="1" id="KW-0732">Signal</keyword>
<feature type="signal peptide" evidence="1">
    <location>
        <begin position="1"/>
        <end position="29"/>
    </location>
</feature>
<gene>
    <name evidence="2" type="ORF">SAY87_000549</name>
</gene>
<comment type="caution">
    <text evidence="2">The sequence shown here is derived from an EMBL/GenBank/DDBJ whole genome shotgun (WGS) entry which is preliminary data.</text>
</comment>
<dbReference type="AlphaFoldDB" id="A0AAN7GMD8"/>
<keyword evidence="3" id="KW-1185">Reference proteome</keyword>
<accession>A0AAN7GMD8</accession>
<evidence type="ECO:0000256" key="1">
    <source>
        <dbReference type="SAM" id="SignalP"/>
    </source>
</evidence>
<organism evidence="2 3">
    <name type="scientific">Trapa incisa</name>
    <dbReference type="NCBI Taxonomy" id="236973"/>
    <lineage>
        <taxon>Eukaryota</taxon>
        <taxon>Viridiplantae</taxon>
        <taxon>Streptophyta</taxon>
        <taxon>Embryophyta</taxon>
        <taxon>Tracheophyta</taxon>
        <taxon>Spermatophyta</taxon>
        <taxon>Magnoliopsida</taxon>
        <taxon>eudicotyledons</taxon>
        <taxon>Gunneridae</taxon>
        <taxon>Pentapetalae</taxon>
        <taxon>rosids</taxon>
        <taxon>malvids</taxon>
        <taxon>Myrtales</taxon>
        <taxon>Lythraceae</taxon>
        <taxon>Trapa</taxon>
    </lineage>
</organism>
<sequence>MAANSSNTFLSAVSVVFFLLGAAVSQASCARILGETGRPEDASAGEDKIIESSQESPMGCMDLGNKLTIRSMMLLGFLPKGTVVTPYKPSNQFELSG</sequence>